<sequence>MPQLPSSVSLSCPPLLDIQATDEMEAIRMTAGLLAANPLVTDSTAFLDAVLERQRINPPLLGKQIALPHARTPAVKDMVFAAARSLTPIPFGEQQEPVQLIFMFGVPPHKISEYLAAMAGLVRRLKSPGVIDSLLSTESADDFSELLK</sequence>
<dbReference type="AlphaFoldDB" id="A0A934VSN6"/>
<keyword evidence="2" id="KW-0813">Transport</keyword>
<dbReference type="PANTHER" id="PTHR47738">
    <property type="entry name" value="PTS SYSTEM FRUCTOSE-LIKE EIIA COMPONENT-RELATED"/>
    <property type="match status" value="1"/>
</dbReference>
<dbReference type="InterPro" id="IPR002178">
    <property type="entry name" value="PTS_EIIA_type-2_dom"/>
</dbReference>
<protein>
    <submittedName>
        <fullName evidence="2">PTS sugar transporter subunit IIA</fullName>
    </submittedName>
</protein>
<name>A0A934VSN6_9BACT</name>
<dbReference type="Proteomes" id="UP000603141">
    <property type="component" value="Unassembled WGS sequence"/>
</dbReference>
<feature type="domain" description="PTS EIIA type-2" evidence="1">
    <location>
        <begin position="7"/>
        <end position="148"/>
    </location>
</feature>
<evidence type="ECO:0000313" key="3">
    <source>
        <dbReference type="Proteomes" id="UP000603141"/>
    </source>
</evidence>
<accession>A0A934VSN6</accession>
<evidence type="ECO:0000259" key="1">
    <source>
        <dbReference type="PROSITE" id="PS51094"/>
    </source>
</evidence>
<keyword evidence="3" id="KW-1185">Reference proteome</keyword>
<gene>
    <name evidence="2" type="ORF">JIN85_18995</name>
</gene>
<dbReference type="Pfam" id="PF00359">
    <property type="entry name" value="PTS_EIIA_2"/>
    <property type="match status" value="1"/>
</dbReference>
<dbReference type="RefSeq" id="WP_200273771.1">
    <property type="nucleotide sequence ID" value="NZ_JAENIJ010000054.1"/>
</dbReference>
<comment type="caution">
    <text evidence="2">The sequence shown here is derived from an EMBL/GenBank/DDBJ whole genome shotgun (WGS) entry which is preliminary data.</text>
</comment>
<dbReference type="InterPro" id="IPR016152">
    <property type="entry name" value="PTrfase/Anion_transptr"/>
</dbReference>
<organism evidence="2 3">
    <name type="scientific">Luteolibacter pohnpeiensis</name>
    <dbReference type="NCBI Taxonomy" id="454153"/>
    <lineage>
        <taxon>Bacteria</taxon>
        <taxon>Pseudomonadati</taxon>
        <taxon>Verrucomicrobiota</taxon>
        <taxon>Verrucomicrobiia</taxon>
        <taxon>Verrucomicrobiales</taxon>
        <taxon>Verrucomicrobiaceae</taxon>
        <taxon>Luteolibacter</taxon>
    </lineage>
</organism>
<dbReference type="PANTHER" id="PTHR47738:SF2">
    <property type="entry name" value="PTS SYSTEM FRUCTOSE-LIKE EIIA COMPONENT"/>
    <property type="match status" value="1"/>
</dbReference>
<dbReference type="PROSITE" id="PS51094">
    <property type="entry name" value="PTS_EIIA_TYPE_2"/>
    <property type="match status" value="1"/>
</dbReference>
<proteinExistence type="predicted"/>
<dbReference type="Gene3D" id="3.40.930.10">
    <property type="entry name" value="Mannitol-specific EII, Chain A"/>
    <property type="match status" value="1"/>
</dbReference>
<evidence type="ECO:0000313" key="2">
    <source>
        <dbReference type="EMBL" id="MBK1884511.1"/>
    </source>
</evidence>
<keyword evidence="2" id="KW-0762">Sugar transport</keyword>
<dbReference type="InterPro" id="IPR051541">
    <property type="entry name" value="PTS_SugarTrans_NitroReg"/>
</dbReference>
<dbReference type="PROSITE" id="PS00372">
    <property type="entry name" value="PTS_EIIA_TYPE_2_HIS"/>
    <property type="match status" value="1"/>
</dbReference>
<reference evidence="2" key="1">
    <citation type="submission" date="2021-01" db="EMBL/GenBank/DDBJ databases">
        <title>Modified the classification status of verrucomicrobia.</title>
        <authorList>
            <person name="Feng X."/>
        </authorList>
    </citation>
    <scope>NUCLEOTIDE SEQUENCE</scope>
    <source>
        <strain evidence="2">KCTC 22041</strain>
    </source>
</reference>
<dbReference type="EMBL" id="JAENIJ010000054">
    <property type="protein sequence ID" value="MBK1884511.1"/>
    <property type="molecule type" value="Genomic_DNA"/>
</dbReference>
<dbReference type="SUPFAM" id="SSF55804">
    <property type="entry name" value="Phoshotransferase/anion transport protein"/>
    <property type="match status" value="1"/>
</dbReference>